<organism evidence="1 2">
    <name type="scientific">Rothia aeria F0184</name>
    <dbReference type="NCBI Taxonomy" id="888019"/>
    <lineage>
        <taxon>Bacteria</taxon>
        <taxon>Bacillati</taxon>
        <taxon>Actinomycetota</taxon>
        <taxon>Actinomycetes</taxon>
        <taxon>Micrococcales</taxon>
        <taxon>Micrococcaceae</taxon>
        <taxon>Rothia</taxon>
    </lineage>
</organism>
<protein>
    <submittedName>
        <fullName evidence="1">Uncharacterized protein</fullName>
    </submittedName>
</protein>
<accession>U7V673</accession>
<proteinExistence type="predicted"/>
<dbReference type="Proteomes" id="UP000017174">
    <property type="component" value="Unassembled WGS sequence"/>
</dbReference>
<dbReference type="HOGENOM" id="CLU_2737548_0_0_11"/>
<comment type="caution">
    <text evidence="1">The sequence shown here is derived from an EMBL/GenBank/DDBJ whole genome shotgun (WGS) entry which is preliminary data.</text>
</comment>
<dbReference type="AlphaFoldDB" id="U7V673"/>
<sequence length="71" mass="8140">MESTIGHFSPYFGGRSFFQAIEYLYINIRLYKWPGIQSSFRISKNKVEIGFDGLNNGYIYAFAGGLSTRLM</sequence>
<evidence type="ECO:0000313" key="2">
    <source>
        <dbReference type="Proteomes" id="UP000017174"/>
    </source>
</evidence>
<gene>
    <name evidence="1" type="ORF">HMPREF0742_00655</name>
</gene>
<name>U7V673_9MICC</name>
<evidence type="ECO:0000313" key="1">
    <source>
        <dbReference type="EMBL" id="ERT67055.1"/>
    </source>
</evidence>
<reference evidence="1 2" key="1">
    <citation type="submission" date="2013-08" db="EMBL/GenBank/DDBJ databases">
        <authorList>
            <person name="Weinstock G."/>
            <person name="Sodergren E."/>
            <person name="Wylie T."/>
            <person name="Fulton L."/>
            <person name="Fulton R."/>
            <person name="Fronick C."/>
            <person name="O'Laughlin M."/>
            <person name="Godfrey J."/>
            <person name="Miner T."/>
            <person name="Herter B."/>
            <person name="Appelbaum E."/>
            <person name="Cordes M."/>
            <person name="Lek S."/>
            <person name="Wollam A."/>
            <person name="Pepin K.H."/>
            <person name="Palsikar V.B."/>
            <person name="Mitreva M."/>
            <person name="Wilson R.K."/>
        </authorList>
    </citation>
    <scope>NUCLEOTIDE SEQUENCE [LARGE SCALE GENOMIC DNA]</scope>
    <source>
        <strain evidence="1 2">F0184</strain>
    </source>
</reference>
<dbReference type="EMBL" id="AXZG01000016">
    <property type="protein sequence ID" value="ERT67055.1"/>
    <property type="molecule type" value="Genomic_DNA"/>
</dbReference>